<gene>
    <name evidence="2" type="ORF">LJD61_10460</name>
</gene>
<feature type="transmembrane region" description="Helical" evidence="1">
    <location>
        <begin position="63"/>
        <end position="83"/>
    </location>
</feature>
<keyword evidence="1" id="KW-0472">Membrane</keyword>
<evidence type="ECO:0000313" key="2">
    <source>
        <dbReference type="EMBL" id="MCQ1529964.1"/>
    </source>
</evidence>
<evidence type="ECO:0000313" key="3">
    <source>
        <dbReference type="Proteomes" id="UP001651880"/>
    </source>
</evidence>
<sequence length="232" mass="25010">MQKKDKRTSFQHITSESVPFGMLLAIVGGFLDAYTFIGRGGVFANAQTGNIVLLGIYASKGEWGQALVHIPPILAFIIGVIVAESIKNSSSHIFSLDWAQAVLFFESIVLIIIGFIPNIIPNIVVTVAVSFVSSVQISSFRKLVGSPYCTTMSTGNLRSASQAAYIAFTQNDRESAIRAIRFLAIIFSFLFGAFLGGLLTLIIGVKAVWGAVIILVCALVLFSIGERKSRSE</sequence>
<proteinExistence type="predicted"/>
<feature type="transmembrane region" description="Helical" evidence="1">
    <location>
        <begin position="208"/>
        <end position="225"/>
    </location>
</feature>
<reference evidence="2 3" key="1">
    <citation type="submission" date="2021-10" db="EMBL/GenBank/DDBJ databases">
        <title>Lutispora strain m25 sp. nov., a thermophilic, non-spore-forming bacterium isolated from a lab-scale methanogenic bioreactor digesting anaerobic sludge.</title>
        <authorList>
            <person name="El Houari A."/>
            <person name="Mcdonald J."/>
        </authorList>
    </citation>
    <scope>NUCLEOTIDE SEQUENCE [LARGE SCALE GENOMIC DNA]</scope>
    <source>
        <strain evidence="3">m25</strain>
    </source>
</reference>
<dbReference type="PANTHER" id="PTHR37314">
    <property type="entry name" value="SLR0142 PROTEIN"/>
    <property type="match status" value="1"/>
</dbReference>
<dbReference type="InterPro" id="IPR010699">
    <property type="entry name" value="DUF1275"/>
</dbReference>
<feature type="transmembrane region" description="Helical" evidence="1">
    <location>
        <begin position="20"/>
        <end position="43"/>
    </location>
</feature>
<feature type="transmembrane region" description="Helical" evidence="1">
    <location>
        <begin position="95"/>
        <end position="113"/>
    </location>
</feature>
<dbReference type="PANTHER" id="PTHR37314:SF4">
    <property type="entry name" value="UPF0700 TRANSMEMBRANE PROTEIN YOAK"/>
    <property type="match status" value="1"/>
</dbReference>
<dbReference type="Proteomes" id="UP001651880">
    <property type="component" value="Unassembled WGS sequence"/>
</dbReference>
<comment type="caution">
    <text evidence="2">The sequence shown here is derived from an EMBL/GenBank/DDBJ whole genome shotgun (WGS) entry which is preliminary data.</text>
</comment>
<dbReference type="EMBL" id="JAJEKE010000008">
    <property type="protein sequence ID" value="MCQ1529964.1"/>
    <property type="molecule type" value="Genomic_DNA"/>
</dbReference>
<organism evidence="2 3">
    <name type="scientific">Lutispora saccharofermentans</name>
    <dbReference type="NCBI Taxonomy" id="3024236"/>
    <lineage>
        <taxon>Bacteria</taxon>
        <taxon>Bacillati</taxon>
        <taxon>Bacillota</taxon>
        <taxon>Clostridia</taxon>
        <taxon>Lutisporales</taxon>
        <taxon>Lutisporaceae</taxon>
        <taxon>Lutispora</taxon>
    </lineage>
</organism>
<keyword evidence="3" id="KW-1185">Reference proteome</keyword>
<protein>
    <submittedName>
        <fullName evidence="2">DUF1275 domain-containing protein</fullName>
    </submittedName>
</protein>
<accession>A0ABT1NFE0</accession>
<keyword evidence="1" id="KW-0812">Transmembrane</keyword>
<keyword evidence="1" id="KW-1133">Transmembrane helix</keyword>
<name>A0ABT1NFE0_9FIRM</name>
<feature type="transmembrane region" description="Helical" evidence="1">
    <location>
        <begin position="182"/>
        <end position="202"/>
    </location>
</feature>
<evidence type="ECO:0000256" key="1">
    <source>
        <dbReference type="SAM" id="Phobius"/>
    </source>
</evidence>
<dbReference type="Pfam" id="PF06912">
    <property type="entry name" value="DUF1275"/>
    <property type="match status" value="1"/>
</dbReference>